<proteinExistence type="predicted"/>
<feature type="region of interest" description="Disordered" evidence="1">
    <location>
        <begin position="77"/>
        <end position="109"/>
    </location>
</feature>
<accession>A0ABN9A4R3</accession>
<evidence type="ECO:0000313" key="3">
    <source>
        <dbReference type="Proteomes" id="UP001176941"/>
    </source>
</evidence>
<name>A0ABN9A4R3_RANTA</name>
<reference evidence="2" key="1">
    <citation type="submission" date="2023-04" db="EMBL/GenBank/DDBJ databases">
        <authorList>
            <consortium name="ELIXIR-Norway"/>
        </authorList>
    </citation>
    <scope>NUCLEOTIDE SEQUENCE [LARGE SCALE GENOMIC DNA]</scope>
</reference>
<gene>
    <name evidence="2" type="ORF">MRATA1EN1_LOCUS28884</name>
</gene>
<organism evidence="2 3">
    <name type="scientific">Rangifer tarandus platyrhynchus</name>
    <name type="common">Svalbard reindeer</name>
    <dbReference type="NCBI Taxonomy" id="3082113"/>
    <lineage>
        <taxon>Eukaryota</taxon>
        <taxon>Metazoa</taxon>
        <taxon>Chordata</taxon>
        <taxon>Craniata</taxon>
        <taxon>Vertebrata</taxon>
        <taxon>Euteleostomi</taxon>
        <taxon>Mammalia</taxon>
        <taxon>Eutheria</taxon>
        <taxon>Laurasiatheria</taxon>
        <taxon>Artiodactyla</taxon>
        <taxon>Ruminantia</taxon>
        <taxon>Pecora</taxon>
        <taxon>Cervidae</taxon>
        <taxon>Odocoileinae</taxon>
        <taxon>Rangifer</taxon>
    </lineage>
</organism>
<feature type="compositionally biased region" description="Basic and acidic residues" evidence="1">
    <location>
        <begin position="88"/>
        <end position="109"/>
    </location>
</feature>
<feature type="region of interest" description="Disordered" evidence="1">
    <location>
        <begin position="47"/>
        <end position="66"/>
    </location>
</feature>
<evidence type="ECO:0000313" key="2">
    <source>
        <dbReference type="EMBL" id="CAI9179922.1"/>
    </source>
</evidence>
<keyword evidence="3" id="KW-1185">Reference proteome</keyword>
<dbReference type="EMBL" id="OX459945">
    <property type="protein sequence ID" value="CAI9179922.1"/>
    <property type="molecule type" value="Genomic_DNA"/>
</dbReference>
<evidence type="ECO:0000256" key="1">
    <source>
        <dbReference type="SAM" id="MobiDB-lite"/>
    </source>
</evidence>
<sequence>METRAAVMACDEGAWVPSSIWNVVGIQRMELLLKFLDILAENYRQSGQLAPQPGQSPKGWEGRGDACRASRWIPGEVNGNSVRVRPAGHSEESGGQQERHGTQLENSRQESDAVPLVYLYSEGPPDHCLVVCGLIRFALAALGLRGRAGFLEVRLTAVPRRRLP</sequence>
<dbReference type="Proteomes" id="UP001176941">
    <property type="component" value="Chromosome 9"/>
</dbReference>
<protein>
    <submittedName>
        <fullName evidence="2">Uncharacterized protein</fullName>
    </submittedName>
</protein>